<name>A0ABX9KFS3_9FUSO</name>
<feature type="coiled-coil region" evidence="1">
    <location>
        <begin position="385"/>
        <end position="419"/>
    </location>
</feature>
<dbReference type="Gene3D" id="3.40.50.300">
    <property type="entry name" value="P-loop containing nucleotide triphosphate hydrolases"/>
    <property type="match status" value="2"/>
</dbReference>
<gene>
    <name evidence="2" type="ORF">DYH56_10230</name>
</gene>
<feature type="coiled-coil region" evidence="1">
    <location>
        <begin position="682"/>
        <end position="740"/>
    </location>
</feature>
<dbReference type="PANTHER" id="PTHR32114:SF2">
    <property type="entry name" value="ABC TRANSPORTER ABCH.3"/>
    <property type="match status" value="1"/>
</dbReference>
<sequence length="1024" mass="118324">MRPIRLKMMGIGPYASEINLDFSKLNEEGLFLITGATGAGKTSIFDGITYALFGRANFDDNEKKNGIICDYIDDNEKSKAYAEYTFDLDGIEYRVKRTPPYEYINRNGKPSKKSECVEIEFKDEIKTNKKEVDKFIEEDIIKLDYKQFKKIIMLAQGSFSEFIQANSNQKSEILKQIFNTDIYEKVSYKLKDRVDMIRKNIYKNKGDIFAGLRTLEIEDEEWKNLLEGEILDYEKLNLIIRSSKLSLETAIREKQNKKSKLDIVTLTKEIEKSKAINEGIKKLHSAENDLLTLQKQDKDIESKKNQIKINQEAMKINGEYETLLASQKNLDEKQKEFFRNKNSLIDAQNISKEKFVNYDKFKRELEETSELISKMSVLEEDLKVFIFHEKEMVNLNKEIKKLTRRLRDTKRSIKHLNSQKCYFEHIESTLKKELEESKKINDHRGLLEKKQLILTPVLANLDNIISIETKIELQQKDIDKLIELTQKKLDIYSDLSHRWFENEAYNLSKELEPGKPCMVCGSTTHPSLPKKPSNSPTKEELNKNKDKYEICKEKLNLCEGNLFSLKNQLECENNKFLESIALNNLPEDRVSLLNLKGEYQDKISDLNTKLETLPTQADLDEAAQNKNENNDKIIQAVAKESEISTNLEVSQSQLKGFIEANFNIKNKFEKRKLNIKDFDETLSSTINRHNKLEDLIKEIEDLKEQIKTQEIQLDSSKKNIEDLEEDLKTKQKKWNESLKDHNFIDIDEYCSIINLPVDSITNEIQVYKDKTIAFKTIISESEKFKNLDLIDLEELNEKSKLITQEINELDKFINREQTKLNSFINPEKKLEDSRKILGDKGKQYKTFNKLYEISVGKYGEKRNNITFQNYVLAVYFQDVLDRANDRLSIMTNNQYHMRLDTGKKGNAGSGLEVNIFDSHTGKERSIKTLSGGETFKASMALALGLSDVVQSQNGGVKLDSVFIDEGFGTLDEESLSVAMDILMELKSSGRTVGIISHVSELKQTITSQIKVEKTVRGSKAEVIY</sequence>
<reference evidence="2 3" key="1">
    <citation type="submission" date="2018-08" db="EMBL/GenBank/DDBJ databases">
        <title>Draft genome sequence of Psychrilyobacter sp. strain SD5 isolated from Black Sea water.</title>
        <authorList>
            <person name="Yadav S."/>
            <person name="Villanueva L."/>
            <person name="Damste J.S.S."/>
        </authorList>
    </citation>
    <scope>NUCLEOTIDE SEQUENCE [LARGE SCALE GENOMIC DNA]</scope>
    <source>
        <strain evidence="2 3">SD5</strain>
    </source>
</reference>
<evidence type="ECO:0000313" key="2">
    <source>
        <dbReference type="EMBL" id="REI40672.1"/>
    </source>
</evidence>
<dbReference type="RefSeq" id="WP_114642771.1">
    <property type="nucleotide sequence ID" value="NZ_JAACIO010000025.1"/>
</dbReference>
<dbReference type="PANTHER" id="PTHR32114">
    <property type="entry name" value="ABC TRANSPORTER ABCH.3"/>
    <property type="match status" value="1"/>
</dbReference>
<accession>A0ABX9KFS3</accession>
<protein>
    <submittedName>
        <fullName evidence="2">SMC family ATPase</fullName>
    </submittedName>
</protein>
<dbReference type="SUPFAM" id="SSF52540">
    <property type="entry name" value="P-loop containing nucleoside triphosphate hydrolases"/>
    <property type="match status" value="2"/>
</dbReference>
<evidence type="ECO:0000313" key="3">
    <source>
        <dbReference type="Proteomes" id="UP000263486"/>
    </source>
</evidence>
<dbReference type="InterPro" id="IPR027417">
    <property type="entry name" value="P-loop_NTPase"/>
</dbReference>
<keyword evidence="1" id="KW-0175">Coiled coil</keyword>
<dbReference type="Pfam" id="PF13558">
    <property type="entry name" value="SbcC_Walker_B"/>
    <property type="match status" value="1"/>
</dbReference>
<comment type="caution">
    <text evidence="2">The sequence shown here is derived from an EMBL/GenBank/DDBJ whole genome shotgun (WGS) entry which is preliminary data.</text>
</comment>
<proteinExistence type="predicted"/>
<evidence type="ECO:0000256" key="1">
    <source>
        <dbReference type="SAM" id="Coils"/>
    </source>
</evidence>
<keyword evidence="3" id="KW-1185">Reference proteome</keyword>
<organism evidence="2 3">
    <name type="scientific">Psychrilyobacter piezotolerans</name>
    <dbReference type="NCBI Taxonomy" id="2293438"/>
    <lineage>
        <taxon>Bacteria</taxon>
        <taxon>Fusobacteriati</taxon>
        <taxon>Fusobacteriota</taxon>
        <taxon>Fusobacteriia</taxon>
        <taxon>Fusobacteriales</taxon>
        <taxon>Fusobacteriaceae</taxon>
        <taxon>Psychrilyobacter</taxon>
    </lineage>
</organism>
<dbReference type="EMBL" id="QUAJ01000017">
    <property type="protein sequence ID" value="REI40672.1"/>
    <property type="molecule type" value="Genomic_DNA"/>
</dbReference>
<dbReference type="Proteomes" id="UP000263486">
    <property type="component" value="Unassembled WGS sequence"/>
</dbReference>